<dbReference type="InterPro" id="IPR038261">
    <property type="entry name" value="GPP34-like_sf"/>
</dbReference>
<protein>
    <submittedName>
        <fullName evidence="5">Golgi phosphoprotein 3 GPP34</fullName>
    </submittedName>
</protein>
<evidence type="ECO:0000313" key="5">
    <source>
        <dbReference type="EMBL" id="TCO15619.1"/>
    </source>
</evidence>
<dbReference type="Proteomes" id="UP000295818">
    <property type="component" value="Unassembled WGS sequence"/>
</dbReference>
<gene>
    <name evidence="5" type="ORF">EV644_118163</name>
</gene>
<keyword evidence="6" id="KW-1185">Reference proteome</keyword>
<dbReference type="Pfam" id="PF05719">
    <property type="entry name" value="GPP34"/>
    <property type="match status" value="1"/>
</dbReference>
<evidence type="ECO:0000256" key="2">
    <source>
        <dbReference type="ARBA" id="ARBA00023034"/>
    </source>
</evidence>
<dbReference type="PANTHER" id="PTHR12704:SF2">
    <property type="entry name" value="GOLGI PHOSPHOPROTEIN 3 HOMOLOG SAURON"/>
    <property type="match status" value="1"/>
</dbReference>
<keyword evidence="3" id="KW-0446">Lipid-binding</keyword>
<dbReference type="EMBL" id="SLWM01000018">
    <property type="protein sequence ID" value="TCO15619.1"/>
    <property type="molecule type" value="Genomic_DNA"/>
</dbReference>
<proteinExistence type="predicted"/>
<reference evidence="5 6" key="1">
    <citation type="journal article" date="2015" name="Stand. Genomic Sci.">
        <title>Genomic Encyclopedia of Bacterial and Archaeal Type Strains, Phase III: the genomes of soil and plant-associated and newly described type strains.</title>
        <authorList>
            <person name="Whitman W.B."/>
            <person name="Woyke T."/>
            <person name="Klenk H.P."/>
            <person name="Zhou Y."/>
            <person name="Lilburn T.G."/>
            <person name="Beck B.J."/>
            <person name="De Vos P."/>
            <person name="Vandamme P."/>
            <person name="Eisen J.A."/>
            <person name="Garrity G."/>
            <person name="Hugenholtz P."/>
            <person name="Kyrpides N.C."/>
        </authorList>
    </citation>
    <scope>NUCLEOTIDE SEQUENCE [LARGE SCALE GENOMIC DNA]</scope>
    <source>
        <strain evidence="5 6">VKM Ac-2538</strain>
    </source>
</reference>
<comment type="caution">
    <text evidence="5">The sequence shown here is derived from an EMBL/GenBank/DDBJ whole genome shotgun (WGS) entry which is preliminary data.</text>
</comment>
<comment type="subcellular location">
    <subcellularLocation>
        <location evidence="1">Golgi apparatus membrane</location>
        <topology evidence="1">Peripheral membrane protein</topology>
        <orientation evidence="1">Cytoplasmic side</orientation>
    </subcellularLocation>
</comment>
<name>A0ABY2BC49_9ACTN</name>
<dbReference type="InterPro" id="IPR008628">
    <property type="entry name" value="GPP34-like"/>
</dbReference>
<sequence length="246" mass="25972">MREVAREADADVAGWSYVGSMLTAEDLLLLLYDDESGKPVTGSPGLDYALAGAVLIELTLLGKVDIAGAGEATKEGRLKVLDTSPTGDPLLDGRLALLADKAGQKPKNLMGKLSTKLRDELLQRLAERGVLEADKDKVLGLFPVARWPAKDAQHEAQVRAALENVLKLGTQPDERTASLVALLNALNVVPKVVTDAVDKRALKRRAKEISESDWAAEAVRKAVQEMQAAVTAAIVASSTAATAGGS</sequence>
<keyword evidence="4" id="KW-0472">Membrane</keyword>
<dbReference type="PANTHER" id="PTHR12704">
    <property type="entry name" value="TRANS-GOLGI PROTEIN GMX33"/>
    <property type="match status" value="1"/>
</dbReference>
<evidence type="ECO:0000256" key="3">
    <source>
        <dbReference type="ARBA" id="ARBA00023121"/>
    </source>
</evidence>
<dbReference type="Gene3D" id="1.10.3630.10">
    <property type="entry name" value="yeast vps74-n-term truncation variant domain like"/>
    <property type="match status" value="1"/>
</dbReference>
<accession>A0ABY2BC49</accession>
<evidence type="ECO:0000313" key="6">
    <source>
        <dbReference type="Proteomes" id="UP000295818"/>
    </source>
</evidence>
<evidence type="ECO:0000256" key="1">
    <source>
        <dbReference type="ARBA" id="ARBA00004255"/>
    </source>
</evidence>
<organism evidence="5 6">
    <name type="scientific">Kribbella orskensis</name>
    <dbReference type="NCBI Taxonomy" id="2512216"/>
    <lineage>
        <taxon>Bacteria</taxon>
        <taxon>Bacillati</taxon>
        <taxon>Actinomycetota</taxon>
        <taxon>Actinomycetes</taxon>
        <taxon>Propionibacteriales</taxon>
        <taxon>Kribbellaceae</taxon>
        <taxon>Kribbella</taxon>
    </lineage>
</organism>
<keyword evidence="2" id="KW-0333">Golgi apparatus</keyword>
<evidence type="ECO:0000256" key="4">
    <source>
        <dbReference type="ARBA" id="ARBA00023136"/>
    </source>
</evidence>